<organism evidence="2 3">
    <name type="scientific">Pararhizobium mangrovi</name>
    <dbReference type="NCBI Taxonomy" id="2590452"/>
    <lineage>
        <taxon>Bacteria</taxon>
        <taxon>Pseudomonadati</taxon>
        <taxon>Pseudomonadota</taxon>
        <taxon>Alphaproteobacteria</taxon>
        <taxon>Hyphomicrobiales</taxon>
        <taxon>Rhizobiaceae</taxon>
        <taxon>Rhizobium/Agrobacterium group</taxon>
        <taxon>Pararhizobium</taxon>
    </lineage>
</organism>
<dbReference type="GO" id="GO:0032259">
    <property type="term" value="P:methylation"/>
    <property type="evidence" value="ECO:0007669"/>
    <property type="project" value="UniProtKB-KW"/>
</dbReference>
<evidence type="ECO:0000313" key="3">
    <source>
        <dbReference type="Proteomes" id="UP000320314"/>
    </source>
</evidence>
<proteinExistence type="predicted"/>
<sequence>MNTDILELRQFYASPLGRAAGEAVGDALGSIWPRLPNERLVGLGYTPPYLERFSSGTERSFAFMPARQGACTWPNERPGATALVFEEELPLSDAAVDRVLMVHALEFAENPAEALREAWRVMAPNGRLVVVVPNRRGVWARFEHTPFGSGRPYSRSQITALLRETNFTPGPMTDALFFPPTHRRGMLRFWQPCERTGRRVGAVFAGVLIIEAQKRLYQGLPAARRASRRALVPALAPQGVHTSRGIRTD</sequence>
<dbReference type="Proteomes" id="UP000320314">
    <property type="component" value="Unassembled WGS sequence"/>
</dbReference>
<dbReference type="InterPro" id="IPR029063">
    <property type="entry name" value="SAM-dependent_MTases_sf"/>
</dbReference>
<keyword evidence="2" id="KW-0808">Transferase</keyword>
<accession>A0A506U2T1</accession>
<dbReference type="GO" id="GO:0008757">
    <property type="term" value="F:S-adenosylmethionine-dependent methyltransferase activity"/>
    <property type="evidence" value="ECO:0007669"/>
    <property type="project" value="InterPro"/>
</dbReference>
<dbReference type="Gene3D" id="3.40.50.150">
    <property type="entry name" value="Vaccinia Virus protein VP39"/>
    <property type="match status" value="1"/>
</dbReference>
<dbReference type="Pfam" id="PF08241">
    <property type="entry name" value="Methyltransf_11"/>
    <property type="match status" value="1"/>
</dbReference>
<comment type="caution">
    <text evidence="2">The sequence shown here is derived from an EMBL/GenBank/DDBJ whole genome shotgun (WGS) entry which is preliminary data.</text>
</comment>
<dbReference type="EMBL" id="VHLH01000022">
    <property type="protein sequence ID" value="TPW27305.1"/>
    <property type="molecule type" value="Genomic_DNA"/>
</dbReference>
<protein>
    <submittedName>
        <fullName evidence="2">Class I SAM-dependent methyltransferase</fullName>
    </submittedName>
</protein>
<keyword evidence="3" id="KW-1185">Reference proteome</keyword>
<gene>
    <name evidence="2" type="ORF">FJU11_12190</name>
</gene>
<dbReference type="SUPFAM" id="SSF53335">
    <property type="entry name" value="S-adenosyl-L-methionine-dependent methyltransferases"/>
    <property type="match status" value="1"/>
</dbReference>
<keyword evidence="2" id="KW-0489">Methyltransferase</keyword>
<dbReference type="RefSeq" id="WP_141167339.1">
    <property type="nucleotide sequence ID" value="NZ_VHLH01000022.1"/>
</dbReference>
<feature type="domain" description="Methyltransferase type 11" evidence="1">
    <location>
        <begin position="87"/>
        <end position="130"/>
    </location>
</feature>
<dbReference type="CDD" id="cd02440">
    <property type="entry name" value="AdoMet_MTases"/>
    <property type="match status" value="1"/>
</dbReference>
<dbReference type="AlphaFoldDB" id="A0A506U2T1"/>
<name>A0A506U2T1_9HYPH</name>
<dbReference type="OrthoDB" id="9800231at2"/>
<reference evidence="2 3" key="1">
    <citation type="submission" date="2019-06" db="EMBL/GenBank/DDBJ databases">
        <authorList>
            <person name="Li M."/>
        </authorList>
    </citation>
    <scope>NUCLEOTIDE SEQUENCE [LARGE SCALE GENOMIC DNA]</scope>
    <source>
        <strain evidence="2 3">BGMRC6574</strain>
    </source>
</reference>
<dbReference type="InterPro" id="IPR013216">
    <property type="entry name" value="Methyltransf_11"/>
</dbReference>
<evidence type="ECO:0000259" key="1">
    <source>
        <dbReference type="Pfam" id="PF08241"/>
    </source>
</evidence>
<evidence type="ECO:0000313" key="2">
    <source>
        <dbReference type="EMBL" id="TPW27305.1"/>
    </source>
</evidence>